<evidence type="ECO:0000256" key="1">
    <source>
        <dbReference type="SAM" id="MobiDB-lite"/>
    </source>
</evidence>
<sequence>MECATGGVGSLLAPEDSAVGLLKCSVPSCLQRWVLFTASDDEPRVMESPSEEAVCEGALPAPGTDPGHCISALAAGRSGSRRSAGLRRQGRGPGGKGGGDPDCITSCFSLIEVSRLPTSKVKPEGRQVCLAEETIPPVYAK</sequence>
<dbReference type="EMBL" id="JAINUG010000085">
    <property type="protein sequence ID" value="KAJ8399136.1"/>
    <property type="molecule type" value="Genomic_DNA"/>
</dbReference>
<feature type="compositionally biased region" description="Gly residues" evidence="1">
    <location>
        <begin position="91"/>
        <end position="100"/>
    </location>
</feature>
<feature type="region of interest" description="Disordered" evidence="1">
    <location>
        <begin position="74"/>
        <end position="101"/>
    </location>
</feature>
<comment type="caution">
    <text evidence="2">The sequence shown here is derived from an EMBL/GenBank/DDBJ whole genome shotgun (WGS) entry which is preliminary data.</text>
</comment>
<organism evidence="2 3">
    <name type="scientific">Aldrovandia affinis</name>
    <dbReference type="NCBI Taxonomy" id="143900"/>
    <lineage>
        <taxon>Eukaryota</taxon>
        <taxon>Metazoa</taxon>
        <taxon>Chordata</taxon>
        <taxon>Craniata</taxon>
        <taxon>Vertebrata</taxon>
        <taxon>Euteleostomi</taxon>
        <taxon>Actinopterygii</taxon>
        <taxon>Neopterygii</taxon>
        <taxon>Teleostei</taxon>
        <taxon>Notacanthiformes</taxon>
        <taxon>Halosauridae</taxon>
        <taxon>Aldrovandia</taxon>
    </lineage>
</organism>
<evidence type="ECO:0000313" key="2">
    <source>
        <dbReference type="EMBL" id="KAJ8399136.1"/>
    </source>
</evidence>
<keyword evidence="3" id="KW-1185">Reference proteome</keyword>
<reference evidence="2" key="1">
    <citation type="journal article" date="2023" name="Science">
        <title>Genome structures resolve the early diversification of teleost fishes.</title>
        <authorList>
            <person name="Parey E."/>
            <person name="Louis A."/>
            <person name="Montfort J."/>
            <person name="Bouchez O."/>
            <person name="Roques C."/>
            <person name="Iampietro C."/>
            <person name="Lluch J."/>
            <person name="Castinel A."/>
            <person name="Donnadieu C."/>
            <person name="Desvignes T."/>
            <person name="Floi Bucao C."/>
            <person name="Jouanno E."/>
            <person name="Wen M."/>
            <person name="Mejri S."/>
            <person name="Dirks R."/>
            <person name="Jansen H."/>
            <person name="Henkel C."/>
            <person name="Chen W.J."/>
            <person name="Zahm M."/>
            <person name="Cabau C."/>
            <person name="Klopp C."/>
            <person name="Thompson A.W."/>
            <person name="Robinson-Rechavi M."/>
            <person name="Braasch I."/>
            <person name="Lecointre G."/>
            <person name="Bobe J."/>
            <person name="Postlethwait J.H."/>
            <person name="Berthelot C."/>
            <person name="Roest Crollius H."/>
            <person name="Guiguen Y."/>
        </authorList>
    </citation>
    <scope>NUCLEOTIDE SEQUENCE</scope>
    <source>
        <strain evidence="2">NC1722</strain>
    </source>
</reference>
<evidence type="ECO:0000313" key="3">
    <source>
        <dbReference type="Proteomes" id="UP001221898"/>
    </source>
</evidence>
<dbReference type="Proteomes" id="UP001221898">
    <property type="component" value="Unassembled WGS sequence"/>
</dbReference>
<dbReference type="AlphaFoldDB" id="A0AAD7SAR0"/>
<feature type="compositionally biased region" description="Low complexity" evidence="1">
    <location>
        <begin position="74"/>
        <end position="83"/>
    </location>
</feature>
<protein>
    <submittedName>
        <fullName evidence="2">Uncharacterized protein</fullName>
    </submittedName>
</protein>
<name>A0AAD7SAR0_9TELE</name>
<proteinExistence type="predicted"/>
<accession>A0AAD7SAR0</accession>
<gene>
    <name evidence="2" type="ORF">AAFF_G00415150</name>
</gene>